<comment type="similarity">
    <text evidence="1">Belongs to the ATP-dependent AMP-binding enzyme family.</text>
</comment>
<dbReference type="Pfam" id="PF13193">
    <property type="entry name" value="AMP-binding_C"/>
    <property type="match status" value="1"/>
</dbReference>
<protein>
    <submittedName>
        <fullName evidence="5">Crotonobetaine/carnitine-CoA ligase</fullName>
    </submittedName>
</protein>
<organism evidence="5 6">
    <name type="scientific">Sanguibacter gelidistatuariae</name>
    <dbReference type="NCBI Taxonomy" id="1814289"/>
    <lineage>
        <taxon>Bacteria</taxon>
        <taxon>Bacillati</taxon>
        <taxon>Actinomycetota</taxon>
        <taxon>Actinomycetes</taxon>
        <taxon>Micrococcales</taxon>
        <taxon>Sanguibacteraceae</taxon>
        <taxon>Sanguibacter</taxon>
    </lineage>
</organism>
<dbReference type="GO" id="GO:0031956">
    <property type="term" value="F:medium-chain fatty acid-CoA ligase activity"/>
    <property type="evidence" value="ECO:0007669"/>
    <property type="project" value="TreeGrafter"/>
</dbReference>
<dbReference type="STRING" id="1814289.SAMN05216410_2011"/>
<dbReference type="InterPro" id="IPR025110">
    <property type="entry name" value="AMP-bd_C"/>
</dbReference>
<feature type="domain" description="AMP-dependent synthetase/ligase" evidence="3">
    <location>
        <begin position="29"/>
        <end position="395"/>
    </location>
</feature>
<gene>
    <name evidence="5" type="ORF">SAMN05216410_2011</name>
</gene>
<reference evidence="5 6" key="1">
    <citation type="submission" date="2016-09" db="EMBL/GenBank/DDBJ databases">
        <authorList>
            <person name="Capua I."/>
            <person name="De Benedictis P."/>
            <person name="Joannis T."/>
            <person name="Lombin L.H."/>
            <person name="Cattoli G."/>
        </authorList>
    </citation>
    <scope>NUCLEOTIDE SEQUENCE [LARGE SCALE GENOMIC DNA]</scope>
    <source>
        <strain evidence="5 6">ISLP-3</strain>
    </source>
</reference>
<dbReference type="Proteomes" id="UP000199039">
    <property type="component" value="Unassembled WGS sequence"/>
</dbReference>
<dbReference type="InterPro" id="IPR045851">
    <property type="entry name" value="AMP-bd_C_sf"/>
</dbReference>
<evidence type="ECO:0000256" key="1">
    <source>
        <dbReference type="ARBA" id="ARBA00006432"/>
    </source>
</evidence>
<dbReference type="PANTHER" id="PTHR43201">
    <property type="entry name" value="ACYL-COA SYNTHETASE"/>
    <property type="match status" value="1"/>
</dbReference>
<evidence type="ECO:0000313" key="5">
    <source>
        <dbReference type="EMBL" id="SDC60850.1"/>
    </source>
</evidence>
<evidence type="ECO:0000259" key="3">
    <source>
        <dbReference type="Pfam" id="PF00501"/>
    </source>
</evidence>
<dbReference type="EMBL" id="FMYH01000003">
    <property type="protein sequence ID" value="SDC60850.1"/>
    <property type="molecule type" value="Genomic_DNA"/>
</dbReference>
<dbReference type="SUPFAM" id="SSF56801">
    <property type="entry name" value="Acetyl-CoA synthetase-like"/>
    <property type="match status" value="1"/>
</dbReference>
<dbReference type="InterPro" id="IPR000873">
    <property type="entry name" value="AMP-dep_synth/lig_dom"/>
</dbReference>
<keyword evidence="2 5" id="KW-0436">Ligase</keyword>
<evidence type="ECO:0000259" key="4">
    <source>
        <dbReference type="Pfam" id="PF13193"/>
    </source>
</evidence>
<evidence type="ECO:0000256" key="2">
    <source>
        <dbReference type="ARBA" id="ARBA00022598"/>
    </source>
</evidence>
<keyword evidence="6" id="KW-1185">Reference proteome</keyword>
<dbReference type="GO" id="GO:0006631">
    <property type="term" value="P:fatty acid metabolic process"/>
    <property type="evidence" value="ECO:0007669"/>
    <property type="project" value="TreeGrafter"/>
</dbReference>
<dbReference type="Pfam" id="PF00501">
    <property type="entry name" value="AMP-binding"/>
    <property type="match status" value="1"/>
</dbReference>
<proteinExistence type="inferred from homology"/>
<dbReference type="PANTHER" id="PTHR43201:SF5">
    <property type="entry name" value="MEDIUM-CHAIN ACYL-COA LIGASE ACSF2, MITOCHONDRIAL"/>
    <property type="match status" value="1"/>
</dbReference>
<dbReference type="RefSeq" id="WP_217629140.1">
    <property type="nucleotide sequence ID" value="NZ_FMYH01000003.1"/>
</dbReference>
<dbReference type="NCBIfam" id="NF005947">
    <property type="entry name" value="PRK08008.1"/>
    <property type="match status" value="1"/>
</dbReference>
<name>A0A1G6MZ66_9MICO</name>
<accession>A0A1G6MZ66</accession>
<dbReference type="AlphaFoldDB" id="A0A1G6MZ66"/>
<evidence type="ECO:0000313" key="6">
    <source>
        <dbReference type="Proteomes" id="UP000199039"/>
    </source>
</evidence>
<dbReference type="Gene3D" id="3.30.300.30">
    <property type="match status" value="1"/>
</dbReference>
<sequence>MTTRTTVDVTDMATAAGERTLRDLWDDLASTSGDQPFLVFEDTAGSVTSYTYGEFDRLVNRTANLFADLGVAKGTTVAVHLGNCPELLMVMFGLAKIGAVMVPLHPRNTQEECAEMIDRVGARAVVCEPATAPLYGAGPGRIDVAHVLTARAPGEAPKPGALAFEAERDARADRLAVRVPLTGDDPVSIVFTSGTTARSKGVVLTHHNLLFSGVFVDWQSALTAQDRLLTTMPACHVNFQLNALMPVLCAGAVLVAVERFSARSFWRQVCRHEASVVQGIAMMVRTMLLQPAAEWEKENTVREVLYYLPITDAEKEEFEARFDVRLLNSYGTSETLVGVITDPPHGERRWPSIGQVGPGYEARIAGPDGRTLGPGETGEIQVRGTLGVTLMQGYLNDPETTEALFDEDGWMHTGDLGYVDADGWFFFLDRHSQLIKRAGENVSAAEVEAVLAEHPLISEAAVIGVTDPIYDEAVKAFVILADGAALTSREVQDYCCTRLARFKVPTVIEIVDSLPRTASFKIAKCSLR</sequence>
<feature type="domain" description="AMP-binding enzyme C-terminal" evidence="4">
    <location>
        <begin position="446"/>
        <end position="521"/>
    </location>
</feature>
<dbReference type="InterPro" id="IPR042099">
    <property type="entry name" value="ANL_N_sf"/>
</dbReference>
<dbReference type="Gene3D" id="3.40.50.12780">
    <property type="entry name" value="N-terminal domain of ligase-like"/>
    <property type="match status" value="1"/>
</dbReference>